<dbReference type="PANTHER" id="PTHR31126">
    <property type="entry name" value="TYROSINE-PROTEIN PHOSPHATASE"/>
    <property type="match status" value="1"/>
</dbReference>
<evidence type="ECO:0000313" key="3">
    <source>
        <dbReference type="EMBL" id="PTD21678.1"/>
    </source>
</evidence>
<dbReference type="SUPFAM" id="SSF52799">
    <property type="entry name" value="(Phosphotyrosine protein) phosphatases II"/>
    <property type="match status" value="1"/>
</dbReference>
<reference evidence="3 4" key="1">
    <citation type="submission" date="2017-11" db="EMBL/GenBank/DDBJ databases">
        <title>Sphingomonas oleivorans sp. nov., isolated from oil-contaminated soil.</title>
        <authorList>
            <person name="Wang L."/>
            <person name="Chen L."/>
        </authorList>
    </citation>
    <scope>NUCLEOTIDE SEQUENCE [LARGE SCALE GENOMIC DNA]</scope>
    <source>
        <strain evidence="3 4">K101</strain>
    </source>
</reference>
<name>A0A2T4HZC1_9SPHN</name>
<comment type="similarity">
    <text evidence="1">Belongs to the protein-tyrosine phosphatase family.</text>
</comment>
<dbReference type="Pfam" id="PF13350">
    <property type="entry name" value="Y_phosphatase3"/>
    <property type="match status" value="1"/>
</dbReference>
<dbReference type="EMBL" id="PHHF01000043">
    <property type="protein sequence ID" value="PTD21678.1"/>
    <property type="molecule type" value="Genomic_DNA"/>
</dbReference>
<dbReference type="InterPro" id="IPR029021">
    <property type="entry name" value="Prot-tyrosine_phosphatase-like"/>
</dbReference>
<dbReference type="Gene3D" id="3.90.190.10">
    <property type="entry name" value="Protein tyrosine phosphatase superfamily"/>
    <property type="match status" value="1"/>
</dbReference>
<evidence type="ECO:0000256" key="1">
    <source>
        <dbReference type="ARBA" id="ARBA00009580"/>
    </source>
</evidence>
<evidence type="ECO:0000313" key="4">
    <source>
        <dbReference type="Proteomes" id="UP000241206"/>
    </source>
</evidence>
<evidence type="ECO:0008006" key="5">
    <source>
        <dbReference type="Google" id="ProtNLM"/>
    </source>
</evidence>
<dbReference type="GO" id="GO:0004721">
    <property type="term" value="F:phosphoprotein phosphatase activity"/>
    <property type="evidence" value="ECO:0007669"/>
    <property type="project" value="InterPro"/>
</dbReference>
<comment type="caution">
    <text evidence="3">The sequence shown here is derived from an EMBL/GenBank/DDBJ whole genome shotgun (WGS) entry which is preliminary data.</text>
</comment>
<dbReference type="AlphaFoldDB" id="A0A2T4HZC1"/>
<proteinExistence type="inferred from homology"/>
<organism evidence="3 4">
    <name type="scientific">Edaphosphingomonas fennica</name>
    <dbReference type="NCBI Taxonomy" id="114404"/>
    <lineage>
        <taxon>Bacteria</taxon>
        <taxon>Pseudomonadati</taxon>
        <taxon>Pseudomonadota</taxon>
        <taxon>Alphaproteobacteria</taxon>
        <taxon>Sphingomonadales</taxon>
        <taxon>Rhizorhabdaceae</taxon>
        <taxon>Edaphosphingomonas</taxon>
    </lineage>
</organism>
<dbReference type="InterPro" id="IPR026893">
    <property type="entry name" value="Tyr/Ser_Pase_IphP-type"/>
</dbReference>
<dbReference type="Proteomes" id="UP000241206">
    <property type="component" value="Unassembled WGS sequence"/>
</dbReference>
<gene>
    <name evidence="3" type="ORF">CV103_10425</name>
</gene>
<sequence>MPRRGAVARDADEGHAGAAPWRARETVTQPEADALLAAIRAHAPNFRPLGEGLIAPGLLYRSGELASLDGHAWTAMERIGIRTLIDLRGPMEIEAMPVRPPAAMRLVSVPLHPGQGAGTGAGAIDNTAAAQRIGNAYRHLVQAYGRDIAGILHLLAGEDALPAVLFCTAGKDRTGIVSALLLAAIGADSAAIHADYAITNAMLSGPARQRVWDMSTRLATFDMPAGPIVDAMLAADPAYLEAAFDAIAPLPVFFERSGLDGAAIDRLQNRLLPPA</sequence>
<feature type="region of interest" description="Disordered" evidence="2">
    <location>
        <begin position="1"/>
        <end position="22"/>
    </location>
</feature>
<protein>
    <recommendedName>
        <fullName evidence="5">Protein-tyrosine-phosphatase</fullName>
    </recommendedName>
</protein>
<dbReference type="PANTHER" id="PTHR31126:SF1">
    <property type="entry name" value="TYROSINE SPECIFIC PROTEIN PHOSPHATASES DOMAIN-CONTAINING PROTEIN"/>
    <property type="match status" value="1"/>
</dbReference>
<accession>A0A2T4HZC1</accession>
<evidence type="ECO:0000256" key="2">
    <source>
        <dbReference type="SAM" id="MobiDB-lite"/>
    </source>
</evidence>
<keyword evidence="4" id="KW-1185">Reference proteome</keyword>